<keyword evidence="2" id="KW-1185">Reference proteome</keyword>
<dbReference type="Proteomes" id="UP000194137">
    <property type="component" value="Chromosome"/>
</dbReference>
<protein>
    <submittedName>
        <fullName evidence="1">Uncharacterized protein</fullName>
    </submittedName>
</protein>
<evidence type="ECO:0000313" key="2">
    <source>
        <dbReference type="Proteomes" id="UP000194137"/>
    </source>
</evidence>
<evidence type="ECO:0000313" key="1">
    <source>
        <dbReference type="EMBL" id="ARQ01881.1"/>
    </source>
</evidence>
<dbReference type="KEGG" id="psin:CAK95_24375"/>
<organism evidence="1 2">
    <name type="scientific">Pseudorhodoplanes sinuspersici</name>
    <dbReference type="NCBI Taxonomy" id="1235591"/>
    <lineage>
        <taxon>Bacteria</taxon>
        <taxon>Pseudomonadati</taxon>
        <taxon>Pseudomonadota</taxon>
        <taxon>Alphaproteobacteria</taxon>
        <taxon>Hyphomicrobiales</taxon>
        <taxon>Pseudorhodoplanes</taxon>
    </lineage>
</organism>
<dbReference type="EMBL" id="CP021112">
    <property type="protein sequence ID" value="ARQ01881.1"/>
    <property type="molecule type" value="Genomic_DNA"/>
</dbReference>
<sequence length="268" mass="29114">MIVISSSLVLSESDLTPDHPIVGYRNIVTVDNTVADSENPLYPVTNLANPPTHLRWQAAAAVLQYITITTDSADPIDYVGIARHNFGSGEIAVSIEVDDGSGYVEVIPPVIPGDDSPLLFRFTAGSFVSVRIKLAAGAAVPRASVLHVGKLLVLPSKIWQDHTPIPFGRRQTVVNGRSTSGEFLGSILLGAWNEGRIKETLIDPDVYREDVDAFMAAAVYGRVAFFFGWRPEMYPDEIGYCWATNDAQPKNATGHGLTEFDMQIEGVV</sequence>
<proteinExistence type="predicted"/>
<dbReference type="RefSeq" id="WP_086090276.1">
    <property type="nucleotide sequence ID" value="NZ_CP021112.1"/>
</dbReference>
<name>A0A1W6ZXL9_9HYPH</name>
<dbReference type="STRING" id="1235591.CAK95_24375"/>
<dbReference type="OrthoDB" id="8221842at2"/>
<dbReference type="AlphaFoldDB" id="A0A1W6ZXL9"/>
<gene>
    <name evidence="1" type="ORF">CAK95_24375</name>
</gene>
<accession>A0A1W6ZXL9</accession>
<reference evidence="1 2" key="1">
    <citation type="submission" date="2017-05" db="EMBL/GenBank/DDBJ databases">
        <title>Full genome sequence of Pseudorhodoplanes sinuspersici.</title>
        <authorList>
            <person name="Dastgheib S.M.M."/>
            <person name="Shavandi M."/>
            <person name="Tirandaz H."/>
        </authorList>
    </citation>
    <scope>NUCLEOTIDE SEQUENCE [LARGE SCALE GENOMIC DNA]</scope>
    <source>
        <strain evidence="1 2">RIPI110</strain>
    </source>
</reference>